<dbReference type="Pfam" id="PF07584">
    <property type="entry name" value="BatA"/>
    <property type="match status" value="1"/>
</dbReference>
<feature type="transmembrane region" description="Helical" evidence="1">
    <location>
        <begin position="53"/>
        <end position="74"/>
    </location>
</feature>
<protein>
    <recommendedName>
        <fullName evidence="2">Aerotolerance regulator N-terminal domain-containing protein</fullName>
    </recommendedName>
</protein>
<dbReference type="RefSeq" id="WP_145379076.1">
    <property type="nucleotide sequence ID" value="NZ_CP036276.1"/>
</dbReference>
<dbReference type="InterPro" id="IPR029062">
    <property type="entry name" value="Class_I_gatase-like"/>
</dbReference>
<dbReference type="EMBL" id="CP036276">
    <property type="protein sequence ID" value="QDU46578.1"/>
    <property type="molecule type" value="Genomic_DNA"/>
</dbReference>
<keyword evidence="1" id="KW-0812">Transmembrane</keyword>
<dbReference type="PANTHER" id="PTHR37464:SF1">
    <property type="entry name" value="BLL2463 PROTEIN"/>
    <property type="match status" value="1"/>
</dbReference>
<evidence type="ECO:0000313" key="3">
    <source>
        <dbReference type="EMBL" id="QDU46578.1"/>
    </source>
</evidence>
<name>A0A517ZVS2_9PLAN</name>
<feature type="transmembrane region" description="Helical" evidence="1">
    <location>
        <begin position="6"/>
        <end position="25"/>
    </location>
</feature>
<dbReference type="Gene3D" id="3.40.50.880">
    <property type="match status" value="1"/>
</dbReference>
<organism evidence="3 4">
    <name type="scientific">Symmachiella dynata</name>
    <dbReference type="NCBI Taxonomy" id="2527995"/>
    <lineage>
        <taxon>Bacteria</taxon>
        <taxon>Pseudomonadati</taxon>
        <taxon>Planctomycetota</taxon>
        <taxon>Planctomycetia</taxon>
        <taxon>Planctomycetales</taxon>
        <taxon>Planctomycetaceae</taxon>
        <taxon>Symmachiella</taxon>
    </lineage>
</organism>
<dbReference type="SUPFAM" id="SSF53300">
    <property type="entry name" value="vWA-like"/>
    <property type="match status" value="1"/>
</dbReference>
<sequence length="817" mass="90442">MSPQNPQLLYFLALAAIPVILHFLLRAKPKKLLFPALRLIQMQRRANRRRMRLRHLLLLLLRMAVIALIVIGLARPTVPSANYTPSISEIVTTLVILAAAAGGYWAMLRFWRRKQLPDYELAQRRSFLRGGVAVGTLVLFLLLVVWPFQRRISAAISQPTIQQAENLPVAAVFLFDTSLSMDFKYENKTRLERAAEIATQHLNNLPASSRIAISDTASNEPIHFSPDRAIAQTQIQELKSSAISAAINDRIRAVVDLQVDDISRGQGAVADGEKFEDQFVRELYIFTDLSQHAWQPEGARLLQNELERLAALGVYLIDVGVEEPSNTSLTDLRLSSQTVPQGGVVTVDAAVTGTGTGSGAKTVGISIQGPAGEMIDQGSSDVQVDQIATRVRFPLSGLTGPVVQGEVRLETDDSLSFDDAISFTIEVQPPKQVLIVSDNYATKANFFRTALSPEELELSGDSPYRTKVIDSAQFAAEDLSRFDVVCWLDVGQPGFADWRALQRFLEAGGGAILFLGPNVNQASYLDETAQAILPADLLANRPFREDEQFDLRNLTHPLLRAFAEWDTSELASVNVTRHWRTKPADDATVIVPYTDANETAAIIERTVGQGRIIMITTPFDRSEWSNLVTSVNVAVVLSDQLAQYVSRHDDERYNYTAGQIPVIKLSDEFEIKQLLVRKPDRTQPGKDLPPGADEVVIDDARLLGNYRLIPRNADIDFERGFSINAVASESDLSRLGTSDLNALFGEGRYEAARDIDNLTRQVRQGRVGREIFPWVLAIMIGIFVAEHFVANYFYQTETTAAEDITRGMSSNADQPAA</sequence>
<feature type="transmembrane region" description="Helical" evidence="1">
    <location>
        <begin position="86"/>
        <end position="106"/>
    </location>
</feature>
<feature type="transmembrane region" description="Helical" evidence="1">
    <location>
        <begin position="771"/>
        <end position="794"/>
    </location>
</feature>
<feature type="domain" description="Aerotolerance regulator N-terminal" evidence="2">
    <location>
        <begin position="4"/>
        <end position="76"/>
    </location>
</feature>
<evidence type="ECO:0000256" key="1">
    <source>
        <dbReference type="SAM" id="Phobius"/>
    </source>
</evidence>
<keyword evidence="1" id="KW-1133">Transmembrane helix</keyword>
<feature type="transmembrane region" description="Helical" evidence="1">
    <location>
        <begin position="127"/>
        <end position="148"/>
    </location>
</feature>
<dbReference type="SUPFAM" id="SSF52317">
    <property type="entry name" value="Class I glutamine amidotransferase-like"/>
    <property type="match status" value="1"/>
</dbReference>
<dbReference type="InterPro" id="IPR011933">
    <property type="entry name" value="Double_TM_dom"/>
</dbReference>
<keyword evidence="1" id="KW-0472">Membrane</keyword>
<dbReference type="AlphaFoldDB" id="A0A517ZVS2"/>
<accession>A0A517ZVS2</accession>
<gene>
    <name evidence="3" type="ORF">Mal52_50990</name>
</gene>
<dbReference type="Gene3D" id="3.40.50.410">
    <property type="entry name" value="von Willebrand factor, type A domain"/>
    <property type="match status" value="1"/>
</dbReference>
<evidence type="ECO:0000259" key="2">
    <source>
        <dbReference type="Pfam" id="PF07584"/>
    </source>
</evidence>
<dbReference type="KEGG" id="sdyn:Mal52_50990"/>
<dbReference type="PANTHER" id="PTHR37464">
    <property type="entry name" value="BLL2463 PROTEIN"/>
    <property type="match status" value="1"/>
</dbReference>
<evidence type="ECO:0000313" key="4">
    <source>
        <dbReference type="Proteomes" id="UP000319383"/>
    </source>
</evidence>
<dbReference type="InterPro" id="IPR036465">
    <property type="entry name" value="vWFA_dom_sf"/>
</dbReference>
<dbReference type="NCBIfam" id="TIGR02226">
    <property type="entry name" value="two_anch"/>
    <property type="match status" value="1"/>
</dbReference>
<keyword evidence="4" id="KW-1185">Reference proteome</keyword>
<dbReference type="InterPro" id="IPR024163">
    <property type="entry name" value="Aerotolerance_reg_N"/>
</dbReference>
<dbReference type="Proteomes" id="UP000319383">
    <property type="component" value="Chromosome"/>
</dbReference>
<reference evidence="3 4" key="1">
    <citation type="submission" date="2019-02" db="EMBL/GenBank/DDBJ databases">
        <title>Deep-cultivation of Planctomycetes and their phenomic and genomic characterization uncovers novel biology.</title>
        <authorList>
            <person name="Wiegand S."/>
            <person name="Jogler M."/>
            <person name="Boedeker C."/>
            <person name="Pinto D."/>
            <person name="Vollmers J."/>
            <person name="Rivas-Marin E."/>
            <person name="Kohn T."/>
            <person name="Peeters S.H."/>
            <person name="Heuer A."/>
            <person name="Rast P."/>
            <person name="Oberbeckmann S."/>
            <person name="Bunk B."/>
            <person name="Jeske O."/>
            <person name="Meyerdierks A."/>
            <person name="Storesund J.E."/>
            <person name="Kallscheuer N."/>
            <person name="Luecker S."/>
            <person name="Lage O.M."/>
            <person name="Pohl T."/>
            <person name="Merkel B.J."/>
            <person name="Hornburger P."/>
            <person name="Mueller R.-W."/>
            <person name="Bruemmer F."/>
            <person name="Labrenz M."/>
            <person name="Spormann A.M."/>
            <person name="Op den Camp H."/>
            <person name="Overmann J."/>
            <person name="Amann R."/>
            <person name="Jetten M.S.M."/>
            <person name="Mascher T."/>
            <person name="Medema M.H."/>
            <person name="Devos D.P."/>
            <person name="Kaster A.-K."/>
            <person name="Ovreas L."/>
            <person name="Rohde M."/>
            <person name="Galperin M.Y."/>
            <person name="Jogler C."/>
        </authorList>
    </citation>
    <scope>NUCLEOTIDE SEQUENCE [LARGE SCALE GENOMIC DNA]</scope>
    <source>
        <strain evidence="3 4">Mal52</strain>
    </source>
</reference>
<proteinExistence type="predicted"/>